<protein>
    <submittedName>
        <fullName evidence="2">Endonuclease/exonuclease/phosphatase family protein</fullName>
    </submittedName>
</protein>
<keyword evidence="3" id="KW-1185">Reference proteome</keyword>
<keyword evidence="2" id="KW-0378">Hydrolase</keyword>
<comment type="caution">
    <text evidence="2">The sequence shown here is derived from an EMBL/GenBank/DDBJ whole genome shotgun (WGS) entry which is preliminary data.</text>
</comment>
<dbReference type="InterPro" id="IPR036691">
    <property type="entry name" value="Endo/exonu/phosph_ase_sf"/>
</dbReference>
<keyword evidence="2" id="KW-0255">Endonuclease</keyword>
<gene>
    <name evidence="2" type="ORF">OUY22_23635</name>
</gene>
<dbReference type="Proteomes" id="UP001144036">
    <property type="component" value="Unassembled WGS sequence"/>
</dbReference>
<dbReference type="PANTHER" id="PTHR14859:SF15">
    <property type="entry name" value="ENDONUCLEASE_EXONUCLEASE_PHOSPHATASE DOMAIN-CONTAINING PROTEIN"/>
    <property type="match status" value="1"/>
</dbReference>
<dbReference type="SUPFAM" id="SSF56219">
    <property type="entry name" value="DNase I-like"/>
    <property type="match status" value="1"/>
</dbReference>
<sequence>MIRVLTWNVWWRFGPWQARADAIATTLATLDCHLIGLQEVWADHQHNLAAQLADHLGMHYTWTPSDRPHHWHRRLPGTTADVGNAILSTWPIIDRATLRLPTTGGRDDGRQALHALVDAPTGPIAFFTTHLNSAPHESAVRRAQVAALARFVADHRHPTTFPAILTGDYNALPDSDEMRLLGGYRTAPAVPGQTLLDAWEYARPDTPAATWDPANPYAARTHEPPARIDYIHLTPPGPGGIGHVRSVRRAGDHPVNGVWPSDHAAVLADLATEPDPPS</sequence>
<reference evidence="2" key="1">
    <citation type="submission" date="2022-11" db="EMBL/GenBank/DDBJ databases">
        <title>Nonomuraea corallina sp. nov., a new species of the genus Nonomuraea isolated from sea side sediment in Thai sea.</title>
        <authorList>
            <person name="Ngamcharungchit C."/>
            <person name="Matsumoto A."/>
            <person name="Suriyachadkun C."/>
            <person name="Panbangred W."/>
            <person name="Inahashi Y."/>
            <person name="Intra B."/>
        </authorList>
    </citation>
    <scope>NUCLEOTIDE SEQUENCE</scope>
    <source>
        <strain evidence="2">MCN248</strain>
    </source>
</reference>
<name>A0ABT4SGU0_9ACTN</name>
<dbReference type="PANTHER" id="PTHR14859">
    <property type="entry name" value="CALCOFLUOR WHITE HYPERSENSITIVE PROTEIN PRECURSOR"/>
    <property type="match status" value="1"/>
</dbReference>
<feature type="domain" description="Endonuclease/exonuclease/phosphatase" evidence="1">
    <location>
        <begin position="5"/>
        <end position="263"/>
    </location>
</feature>
<dbReference type="GO" id="GO:0004519">
    <property type="term" value="F:endonuclease activity"/>
    <property type="evidence" value="ECO:0007669"/>
    <property type="project" value="UniProtKB-KW"/>
</dbReference>
<dbReference type="EMBL" id="JAPNNL010000105">
    <property type="protein sequence ID" value="MDA0636422.1"/>
    <property type="molecule type" value="Genomic_DNA"/>
</dbReference>
<proteinExistence type="predicted"/>
<dbReference type="Pfam" id="PF03372">
    <property type="entry name" value="Exo_endo_phos"/>
    <property type="match status" value="1"/>
</dbReference>
<evidence type="ECO:0000259" key="1">
    <source>
        <dbReference type="Pfam" id="PF03372"/>
    </source>
</evidence>
<dbReference type="InterPro" id="IPR005135">
    <property type="entry name" value="Endo/exonuclease/phosphatase"/>
</dbReference>
<accession>A0ABT4SGU0</accession>
<organism evidence="2 3">
    <name type="scientific">Nonomuraea corallina</name>
    <dbReference type="NCBI Taxonomy" id="2989783"/>
    <lineage>
        <taxon>Bacteria</taxon>
        <taxon>Bacillati</taxon>
        <taxon>Actinomycetota</taxon>
        <taxon>Actinomycetes</taxon>
        <taxon>Streptosporangiales</taxon>
        <taxon>Streptosporangiaceae</taxon>
        <taxon>Nonomuraea</taxon>
    </lineage>
</organism>
<evidence type="ECO:0000313" key="3">
    <source>
        <dbReference type="Proteomes" id="UP001144036"/>
    </source>
</evidence>
<dbReference type="Gene3D" id="3.60.10.10">
    <property type="entry name" value="Endonuclease/exonuclease/phosphatase"/>
    <property type="match status" value="1"/>
</dbReference>
<dbReference type="InterPro" id="IPR051916">
    <property type="entry name" value="GPI-anchor_lipid_remodeler"/>
</dbReference>
<dbReference type="RefSeq" id="WP_270157286.1">
    <property type="nucleotide sequence ID" value="NZ_JAPNNL010000105.1"/>
</dbReference>
<evidence type="ECO:0000313" key="2">
    <source>
        <dbReference type="EMBL" id="MDA0636422.1"/>
    </source>
</evidence>
<keyword evidence="2" id="KW-0540">Nuclease</keyword>